<dbReference type="PANTHER" id="PTHR34039">
    <property type="entry name" value="UPF0102 PROTEIN YRAN"/>
    <property type="match status" value="1"/>
</dbReference>
<dbReference type="Pfam" id="PF02021">
    <property type="entry name" value="UPF0102"/>
    <property type="match status" value="1"/>
</dbReference>
<comment type="caution">
    <text evidence="3">The sequence shown here is derived from an EMBL/GenBank/DDBJ whole genome shotgun (WGS) entry which is preliminary data.</text>
</comment>
<dbReference type="AlphaFoldDB" id="A0A1F6B2T3"/>
<dbReference type="NCBIfam" id="NF009150">
    <property type="entry name" value="PRK12497.1-3"/>
    <property type="match status" value="1"/>
</dbReference>
<evidence type="ECO:0000256" key="1">
    <source>
        <dbReference type="ARBA" id="ARBA00006738"/>
    </source>
</evidence>
<dbReference type="Proteomes" id="UP000176450">
    <property type="component" value="Unassembled WGS sequence"/>
</dbReference>
<evidence type="ECO:0000313" key="4">
    <source>
        <dbReference type="Proteomes" id="UP000176450"/>
    </source>
</evidence>
<gene>
    <name evidence="3" type="ORF">A3A63_00285</name>
</gene>
<protein>
    <recommendedName>
        <fullName evidence="2">UPF0102 protein A3A63_00285</fullName>
    </recommendedName>
</protein>
<accession>A0A1F6B2T3</accession>
<dbReference type="CDD" id="cd20736">
    <property type="entry name" value="PoNe_Nuclease"/>
    <property type="match status" value="1"/>
</dbReference>
<proteinExistence type="inferred from homology"/>
<dbReference type="HAMAP" id="MF_00048">
    <property type="entry name" value="UPF0102"/>
    <property type="match status" value="1"/>
</dbReference>
<dbReference type="InterPro" id="IPR011335">
    <property type="entry name" value="Restrct_endonuc-II-like"/>
</dbReference>
<comment type="similarity">
    <text evidence="1 2">Belongs to the UPF0102 family.</text>
</comment>
<organism evidence="3 4">
    <name type="scientific">Candidatus Gottesmanbacteria bacterium RIFCSPLOWO2_01_FULL_46_9</name>
    <dbReference type="NCBI Taxonomy" id="1798394"/>
    <lineage>
        <taxon>Bacteria</taxon>
        <taxon>Candidatus Gottesmaniibacteriota</taxon>
    </lineage>
</organism>
<dbReference type="SUPFAM" id="SSF52980">
    <property type="entry name" value="Restriction endonuclease-like"/>
    <property type="match status" value="1"/>
</dbReference>
<evidence type="ECO:0000313" key="3">
    <source>
        <dbReference type="EMBL" id="OGG31239.1"/>
    </source>
</evidence>
<dbReference type="GO" id="GO:0003676">
    <property type="term" value="F:nucleic acid binding"/>
    <property type="evidence" value="ECO:0007669"/>
    <property type="project" value="InterPro"/>
</dbReference>
<dbReference type="NCBIfam" id="NF009154">
    <property type="entry name" value="PRK12497.3-3"/>
    <property type="match status" value="1"/>
</dbReference>
<evidence type="ECO:0000256" key="2">
    <source>
        <dbReference type="HAMAP-Rule" id="MF_00048"/>
    </source>
</evidence>
<dbReference type="InterPro" id="IPR003509">
    <property type="entry name" value="UPF0102_YraN-like"/>
</dbReference>
<dbReference type="Gene3D" id="3.40.1350.10">
    <property type="match status" value="1"/>
</dbReference>
<dbReference type="PANTHER" id="PTHR34039:SF1">
    <property type="entry name" value="UPF0102 PROTEIN YRAN"/>
    <property type="match status" value="1"/>
</dbReference>
<reference evidence="3 4" key="1">
    <citation type="journal article" date="2016" name="Nat. Commun.">
        <title>Thousands of microbial genomes shed light on interconnected biogeochemical processes in an aquifer system.</title>
        <authorList>
            <person name="Anantharaman K."/>
            <person name="Brown C.T."/>
            <person name="Hug L.A."/>
            <person name="Sharon I."/>
            <person name="Castelle C.J."/>
            <person name="Probst A.J."/>
            <person name="Thomas B.C."/>
            <person name="Singh A."/>
            <person name="Wilkins M.J."/>
            <person name="Karaoz U."/>
            <person name="Brodie E.L."/>
            <person name="Williams K.H."/>
            <person name="Hubbard S.S."/>
            <person name="Banfield J.F."/>
        </authorList>
    </citation>
    <scope>NUCLEOTIDE SEQUENCE [LARGE SCALE GENOMIC DNA]</scope>
</reference>
<dbReference type="InterPro" id="IPR011856">
    <property type="entry name" value="tRNA_endonuc-like_dom_sf"/>
</dbReference>
<dbReference type="EMBL" id="MFJX01000020">
    <property type="protein sequence ID" value="OGG31239.1"/>
    <property type="molecule type" value="Genomic_DNA"/>
</dbReference>
<name>A0A1F6B2T3_9BACT</name>
<sequence>MKFSRSLHRQVLGKTGEDLAVSYLQKHGFRIIERNFKARYGEIDIVSIDSGVLVFVEVKTRIGDEFGKPEEAVTPRKLREVIRTAEYYSLCHGGLPEAMRIDVIGIQLTPDGKVVSFNHIRSVT</sequence>